<dbReference type="InterPro" id="IPR023867">
    <property type="entry name" value="Sulphatase_maturase_rSAM"/>
</dbReference>
<dbReference type="STRING" id="1117707.VQ7734_00894"/>
<evidence type="ECO:0000313" key="1">
    <source>
        <dbReference type="EMBL" id="SHO55175.1"/>
    </source>
</evidence>
<sequence length="288" mass="33543">MELDITYRGPLSSCNYDCGYCPFAKTFDDAQTRRKDKAAIERFCDWVTSRSGTDELRILFTPWGEALVRSWYRRALVRLSRQPHVRQVVIQTNMSVATDWLRQADLNTLSLWITYHPSQISLEQFMAKVRELDTLGVRYSVGIVGTREHQAVARQLRQQLNPAVYLWVNAYKDEPSYYQPEDIAFYRLIDPWFELNLQDYPSENQSCHAAVTAVSVDGDGDVYPCHFVKQTLGNLYQTELHQLLQPGYFCPNFSCNCYIGYIHLQNIKPAQVFGKNKFERIPVQWEQT</sequence>
<gene>
    <name evidence="1" type="ORF">VQ7734_00894</name>
</gene>
<dbReference type="Gene3D" id="3.20.20.70">
    <property type="entry name" value="Aldolase class I"/>
    <property type="match status" value="1"/>
</dbReference>
<dbReference type="Proteomes" id="UP000184600">
    <property type="component" value="Unassembled WGS sequence"/>
</dbReference>
<evidence type="ECO:0000313" key="2">
    <source>
        <dbReference type="Proteomes" id="UP000184600"/>
    </source>
</evidence>
<evidence type="ECO:0008006" key="3">
    <source>
        <dbReference type="Google" id="ProtNLM"/>
    </source>
</evidence>
<dbReference type="InterPro" id="IPR047771">
    <property type="entry name" value="Radical_SAM_STM4011-like"/>
</dbReference>
<accession>A0A1M7YRH4</accession>
<proteinExistence type="predicted"/>
<dbReference type="CDD" id="cd01335">
    <property type="entry name" value="Radical_SAM"/>
    <property type="match status" value="1"/>
</dbReference>
<dbReference type="InterPro" id="IPR013785">
    <property type="entry name" value="Aldolase_TIM"/>
</dbReference>
<dbReference type="InterPro" id="IPR058240">
    <property type="entry name" value="rSAM_sf"/>
</dbReference>
<dbReference type="EMBL" id="FRFG01000012">
    <property type="protein sequence ID" value="SHO55175.1"/>
    <property type="molecule type" value="Genomic_DNA"/>
</dbReference>
<organism evidence="1 2">
    <name type="scientific">Vibrio quintilis</name>
    <dbReference type="NCBI Taxonomy" id="1117707"/>
    <lineage>
        <taxon>Bacteria</taxon>
        <taxon>Pseudomonadati</taxon>
        <taxon>Pseudomonadota</taxon>
        <taxon>Gammaproteobacteria</taxon>
        <taxon>Vibrionales</taxon>
        <taxon>Vibrionaceae</taxon>
        <taxon>Vibrio</taxon>
    </lineage>
</organism>
<dbReference type="AlphaFoldDB" id="A0A1M7YRH4"/>
<dbReference type="NCBIfam" id="NF038073">
    <property type="entry name" value="rSAM_STM4011"/>
    <property type="match status" value="1"/>
</dbReference>
<dbReference type="SUPFAM" id="SSF102114">
    <property type="entry name" value="Radical SAM enzymes"/>
    <property type="match status" value="1"/>
</dbReference>
<keyword evidence="2" id="KW-1185">Reference proteome</keyword>
<dbReference type="PANTHER" id="PTHR43273:SF3">
    <property type="entry name" value="ANAEROBIC SULFATASE-MATURATING ENZYME HOMOLOG ASLB-RELATED"/>
    <property type="match status" value="1"/>
</dbReference>
<reference evidence="2" key="1">
    <citation type="submission" date="2016-12" db="EMBL/GenBank/DDBJ databases">
        <authorList>
            <person name="Rodrigo-Torres L."/>
            <person name="Arahal R.D."/>
            <person name="Lucena T."/>
        </authorList>
    </citation>
    <scope>NUCLEOTIDE SEQUENCE [LARGE SCALE GENOMIC DNA]</scope>
</reference>
<dbReference type="PANTHER" id="PTHR43273">
    <property type="entry name" value="ANAEROBIC SULFATASE-MATURATING ENZYME HOMOLOG ASLB-RELATED"/>
    <property type="match status" value="1"/>
</dbReference>
<dbReference type="GO" id="GO:0016491">
    <property type="term" value="F:oxidoreductase activity"/>
    <property type="evidence" value="ECO:0007669"/>
    <property type="project" value="InterPro"/>
</dbReference>
<protein>
    <recommendedName>
        <fullName evidence="3">Radical SAM protein</fullName>
    </recommendedName>
</protein>
<name>A0A1M7YRH4_9VIBR</name>